<name>A0A0G3ETR2_9BURK</name>
<feature type="domain" description="CobW C-terminal" evidence="7">
    <location>
        <begin position="229"/>
        <end position="317"/>
    </location>
</feature>
<dbReference type="SMART" id="SM00833">
    <property type="entry name" value="CobW_C"/>
    <property type="match status" value="1"/>
</dbReference>
<evidence type="ECO:0000256" key="1">
    <source>
        <dbReference type="ARBA" id="ARBA00022741"/>
    </source>
</evidence>
<keyword evidence="9" id="KW-1185">Reference proteome</keyword>
<gene>
    <name evidence="8" type="ORF">ABW99_07585</name>
</gene>
<accession>A0A0G3ETR2</accession>
<comment type="similarity">
    <text evidence="4">Belongs to the SIMIBI class G3E GTPase family. ZNG1 subfamily.</text>
</comment>
<dbReference type="RefSeq" id="WP_047213911.1">
    <property type="nucleotide sequence ID" value="NZ_CP011568.3"/>
</dbReference>
<dbReference type="SUPFAM" id="SSF90002">
    <property type="entry name" value="Hypothetical protein YjiA, C-terminal domain"/>
    <property type="match status" value="1"/>
</dbReference>
<sequence length="323" mass="33831">MTEMPCADAPPIILAVIGGYLGAGKTTLLNHVLAHAGGRRIAVLVNDFGDINIDATLIRERSSDVIALENGCICCSIGGRLADALMAIAERAERPELLLIEASGVSDPTKVAQIGMLDPAFRLHGTIVAVDAERLDATLGDALVGDIARRQIAGATALVLTKADRVEAPQKAAARRTLQSIAPAALQFEAVHGAVPLALFFDTEAMPRAPRGASELLRAARPAPPHPGISSFSCRSDTPFDKACLKQLFHDFPAPLLRAKGIVRLAGKSAPQTLHVVGGRMRVAPFTGAAPADSVLVFIGCFDSDVESIVAARLDAAKIVHRG</sequence>
<keyword evidence="1" id="KW-0547">Nucleotide-binding</keyword>
<organism evidence="8 9">
    <name type="scientific">Pandoraea thiooxydans</name>
    <dbReference type="NCBI Taxonomy" id="445709"/>
    <lineage>
        <taxon>Bacteria</taxon>
        <taxon>Pseudomonadati</taxon>
        <taxon>Pseudomonadota</taxon>
        <taxon>Betaproteobacteria</taxon>
        <taxon>Burkholderiales</taxon>
        <taxon>Burkholderiaceae</taxon>
        <taxon>Pandoraea</taxon>
    </lineage>
</organism>
<dbReference type="Pfam" id="PF02492">
    <property type="entry name" value="cobW"/>
    <property type="match status" value="1"/>
</dbReference>
<dbReference type="STRING" id="445709.ABW99_07585"/>
<evidence type="ECO:0000256" key="4">
    <source>
        <dbReference type="ARBA" id="ARBA00034320"/>
    </source>
</evidence>
<dbReference type="Proteomes" id="UP000036700">
    <property type="component" value="Chromosome"/>
</dbReference>
<dbReference type="PATRIC" id="fig|445709.3.peg.1620"/>
<dbReference type="GO" id="GO:0005737">
    <property type="term" value="C:cytoplasm"/>
    <property type="evidence" value="ECO:0007669"/>
    <property type="project" value="TreeGrafter"/>
</dbReference>
<dbReference type="InterPro" id="IPR011629">
    <property type="entry name" value="CobW-like_C"/>
</dbReference>
<dbReference type="CDD" id="cd03112">
    <property type="entry name" value="CobW-like"/>
    <property type="match status" value="1"/>
</dbReference>
<dbReference type="PANTHER" id="PTHR13748">
    <property type="entry name" value="COBW-RELATED"/>
    <property type="match status" value="1"/>
</dbReference>
<dbReference type="Pfam" id="PF07683">
    <property type="entry name" value="CobW_C"/>
    <property type="match status" value="1"/>
</dbReference>
<dbReference type="GO" id="GO:0016787">
    <property type="term" value="F:hydrolase activity"/>
    <property type="evidence" value="ECO:0007669"/>
    <property type="project" value="UniProtKB-KW"/>
</dbReference>
<dbReference type="Gene3D" id="3.40.50.300">
    <property type="entry name" value="P-loop containing nucleotide triphosphate hydrolases"/>
    <property type="match status" value="1"/>
</dbReference>
<dbReference type="PANTHER" id="PTHR13748:SF62">
    <property type="entry name" value="COBW DOMAIN-CONTAINING PROTEIN"/>
    <property type="match status" value="1"/>
</dbReference>
<evidence type="ECO:0000256" key="5">
    <source>
        <dbReference type="ARBA" id="ARBA00045658"/>
    </source>
</evidence>
<dbReference type="KEGG" id="ptx:ABW99_07585"/>
<reference evidence="9" key="1">
    <citation type="submission" date="2015-06" db="EMBL/GenBank/DDBJ databases">
        <authorList>
            <person name="Lim Y.L."/>
            <person name="Ee R."/>
            <person name="Yong D."/>
            <person name="How K.Y."/>
            <person name="Yin W.F."/>
            <person name="Chan K.G."/>
        </authorList>
    </citation>
    <scope>NUCLEOTIDE SEQUENCE [LARGE SCALE GENOMIC DNA]</scope>
    <source>
        <strain evidence="9">DSM 25325</strain>
    </source>
</reference>
<dbReference type="InterPro" id="IPR051316">
    <property type="entry name" value="Zinc-reg_GTPase_activator"/>
</dbReference>
<evidence type="ECO:0000256" key="2">
    <source>
        <dbReference type="ARBA" id="ARBA00022801"/>
    </source>
</evidence>
<evidence type="ECO:0000313" key="8">
    <source>
        <dbReference type="EMBL" id="AKJ68091.1"/>
    </source>
</evidence>
<dbReference type="InterPro" id="IPR027417">
    <property type="entry name" value="P-loop_NTPase"/>
</dbReference>
<evidence type="ECO:0000313" key="9">
    <source>
        <dbReference type="Proteomes" id="UP000036700"/>
    </source>
</evidence>
<protein>
    <recommendedName>
        <fullName evidence="7">CobW C-terminal domain-containing protein</fullName>
    </recommendedName>
</protein>
<dbReference type="AlphaFoldDB" id="A0A0G3ETR2"/>
<dbReference type="InterPro" id="IPR036627">
    <property type="entry name" value="CobW-likC_sf"/>
</dbReference>
<comment type="function">
    <text evidence="5">Zinc chaperone that directly transfers zinc cofactor to target proteins, thereby activating them. Zinc is transferred from the CXCC motif in the GTPase domain to the zinc binding site in target proteins in a process requiring GTP hydrolysis.</text>
</comment>
<keyword evidence="2" id="KW-0378">Hydrolase</keyword>
<dbReference type="GO" id="GO:0000166">
    <property type="term" value="F:nucleotide binding"/>
    <property type="evidence" value="ECO:0007669"/>
    <property type="project" value="UniProtKB-KW"/>
</dbReference>
<comment type="catalytic activity">
    <reaction evidence="6">
        <text>GTP + H2O = GDP + phosphate + H(+)</text>
        <dbReference type="Rhea" id="RHEA:19669"/>
        <dbReference type="ChEBI" id="CHEBI:15377"/>
        <dbReference type="ChEBI" id="CHEBI:15378"/>
        <dbReference type="ChEBI" id="CHEBI:37565"/>
        <dbReference type="ChEBI" id="CHEBI:43474"/>
        <dbReference type="ChEBI" id="CHEBI:58189"/>
    </reaction>
    <physiologicalReaction direction="left-to-right" evidence="6">
        <dbReference type="Rhea" id="RHEA:19670"/>
    </physiologicalReaction>
</comment>
<evidence type="ECO:0000256" key="3">
    <source>
        <dbReference type="ARBA" id="ARBA00023186"/>
    </source>
</evidence>
<dbReference type="InterPro" id="IPR003495">
    <property type="entry name" value="CobW/HypB/UreG_nucleotide-bd"/>
</dbReference>
<proteinExistence type="inferred from homology"/>
<evidence type="ECO:0000259" key="7">
    <source>
        <dbReference type="SMART" id="SM00833"/>
    </source>
</evidence>
<dbReference type="Gene3D" id="3.30.1220.10">
    <property type="entry name" value="CobW-like, C-terminal domain"/>
    <property type="match status" value="1"/>
</dbReference>
<evidence type="ECO:0000256" key="6">
    <source>
        <dbReference type="ARBA" id="ARBA00049117"/>
    </source>
</evidence>
<dbReference type="OrthoDB" id="9808822at2"/>
<keyword evidence="3" id="KW-0143">Chaperone</keyword>
<dbReference type="EMBL" id="CP011568">
    <property type="protein sequence ID" value="AKJ68091.1"/>
    <property type="molecule type" value="Genomic_DNA"/>
</dbReference>
<dbReference type="SUPFAM" id="SSF52540">
    <property type="entry name" value="P-loop containing nucleoside triphosphate hydrolases"/>
    <property type="match status" value="1"/>
</dbReference>